<evidence type="ECO:0000256" key="1">
    <source>
        <dbReference type="SAM" id="MobiDB-lite"/>
    </source>
</evidence>
<feature type="compositionally biased region" description="Basic and acidic residues" evidence="1">
    <location>
        <begin position="350"/>
        <end position="359"/>
    </location>
</feature>
<proteinExistence type="predicted"/>
<organism evidence="2 3">
    <name type="scientific">Hebeloma cylindrosporum</name>
    <dbReference type="NCBI Taxonomy" id="76867"/>
    <lineage>
        <taxon>Eukaryota</taxon>
        <taxon>Fungi</taxon>
        <taxon>Dikarya</taxon>
        <taxon>Basidiomycota</taxon>
        <taxon>Agaricomycotina</taxon>
        <taxon>Agaricomycetes</taxon>
        <taxon>Agaricomycetidae</taxon>
        <taxon>Agaricales</taxon>
        <taxon>Agaricineae</taxon>
        <taxon>Hymenogastraceae</taxon>
        <taxon>Hebeloma</taxon>
    </lineage>
</organism>
<reference evidence="2 3" key="1">
    <citation type="submission" date="2014-04" db="EMBL/GenBank/DDBJ databases">
        <authorList>
            <consortium name="DOE Joint Genome Institute"/>
            <person name="Kuo A."/>
            <person name="Gay G."/>
            <person name="Dore J."/>
            <person name="Kohler A."/>
            <person name="Nagy L.G."/>
            <person name="Floudas D."/>
            <person name="Copeland A."/>
            <person name="Barry K.W."/>
            <person name="Cichocki N."/>
            <person name="Veneault-Fourrey C."/>
            <person name="LaButti K."/>
            <person name="Lindquist E.A."/>
            <person name="Lipzen A."/>
            <person name="Lundell T."/>
            <person name="Morin E."/>
            <person name="Murat C."/>
            <person name="Sun H."/>
            <person name="Tunlid A."/>
            <person name="Henrissat B."/>
            <person name="Grigoriev I.V."/>
            <person name="Hibbett D.S."/>
            <person name="Martin F."/>
            <person name="Nordberg H.P."/>
            <person name="Cantor M.N."/>
            <person name="Hua S.X."/>
        </authorList>
    </citation>
    <scope>NUCLEOTIDE SEQUENCE [LARGE SCALE GENOMIC DNA]</scope>
    <source>
        <strain evidence="3">h7</strain>
    </source>
</reference>
<dbReference type="Proteomes" id="UP000053424">
    <property type="component" value="Unassembled WGS sequence"/>
</dbReference>
<evidence type="ECO:0000313" key="2">
    <source>
        <dbReference type="EMBL" id="KIM37173.1"/>
    </source>
</evidence>
<protein>
    <submittedName>
        <fullName evidence="2">Uncharacterized protein</fullName>
    </submittedName>
</protein>
<dbReference type="HOGENOM" id="CLU_771738_0_0_1"/>
<reference evidence="3" key="2">
    <citation type="submission" date="2015-01" db="EMBL/GenBank/DDBJ databases">
        <title>Evolutionary Origins and Diversification of the Mycorrhizal Mutualists.</title>
        <authorList>
            <consortium name="DOE Joint Genome Institute"/>
            <consortium name="Mycorrhizal Genomics Consortium"/>
            <person name="Kohler A."/>
            <person name="Kuo A."/>
            <person name="Nagy L.G."/>
            <person name="Floudas D."/>
            <person name="Copeland A."/>
            <person name="Barry K.W."/>
            <person name="Cichocki N."/>
            <person name="Veneault-Fourrey C."/>
            <person name="LaButti K."/>
            <person name="Lindquist E.A."/>
            <person name="Lipzen A."/>
            <person name="Lundell T."/>
            <person name="Morin E."/>
            <person name="Murat C."/>
            <person name="Riley R."/>
            <person name="Ohm R."/>
            <person name="Sun H."/>
            <person name="Tunlid A."/>
            <person name="Henrissat B."/>
            <person name="Grigoriev I.V."/>
            <person name="Hibbett D.S."/>
            <person name="Martin F."/>
        </authorList>
    </citation>
    <scope>NUCLEOTIDE SEQUENCE [LARGE SCALE GENOMIC DNA]</scope>
    <source>
        <strain evidence="3">h7</strain>
    </source>
</reference>
<dbReference type="AlphaFoldDB" id="A0A0C2XH48"/>
<feature type="region of interest" description="Disordered" evidence="1">
    <location>
        <begin position="307"/>
        <end position="359"/>
    </location>
</feature>
<feature type="compositionally biased region" description="Polar residues" evidence="1">
    <location>
        <begin position="311"/>
        <end position="335"/>
    </location>
</feature>
<sequence length="359" mass="41505">MQNVKKDVVLNEKGYWQDFRYTVTSVHEADTLPISTFHNKSNPENGEKEYDISDFKIMSSVPMLDHLSINISGPDVRKKPHINWWPHQTFGAYSNILVQLSLFEQQVKAIKAQTMFDLDELVSLVSDTTNTLCPSFHFLFDLEALKEEDPDPDYFCRQLEKDFCLKPHGLGRVINHLYQLYLLLTNYFQHGAMSHKVVLVCLEQMKIFAAPLLNLEFCGSMFCALYDPQGISDFQDVLRKHRNYFAVHLCNQLYYYFLTDLQDVDAKKVVDVFPTQDPRYSGLMNLFSEFCEILVKRTLNVSKSSGKKKQWSTSQNTDLKGYNTWSAQQPGAINRSSSDSEASSVFEYEPSSKEEEKFH</sequence>
<name>A0A0C2XH48_HEBCY</name>
<dbReference type="EMBL" id="KN831799">
    <property type="protein sequence ID" value="KIM37173.1"/>
    <property type="molecule type" value="Genomic_DNA"/>
</dbReference>
<gene>
    <name evidence="2" type="ORF">M413DRAFT_13524</name>
</gene>
<dbReference type="OrthoDB" id="3043211at2759"/>
<evidence type="ECO:0000313" key="3">
    <source>
        <dbReference type="Proteomes" id="UP000053424"/>
    </source>
</evidence>
<keyword evidence="3" id="KW-1185">Reference proteome</keyword>
<accession>A0A0C2XH48</accession>